<evidence type="ECO:0000313" key="11">
    <source>
        <dbReference type="Proteomes" id="UP000036403"/>
    </source>
</evidence>
<dbReference type="PROSITE" id="PS50878">
    <property type="entry name" value="RT_POL"/>
    <property type="match status" value="1"/>
</dbReference>
<dbReference type="FunFam" id="3.10.20.370:FF:000001">
    <property type="entry name" value="Retrovirus-related Pol polyprotein from transposon 17.6-like protein"/>
    <property type="match status" value="1"/>
</dbReference>
<evidence type="ECO:0000256" key="4">
    <source>
        <dbReference type="ARBA" id="ARBA00022759"/>
    </source>
</evidence>
<dbReference type="Gene3D" id="3.30.420.10">
    <property type="entry name" value="Ribonuclease H-like superfamily/Ribonuclease H"/>
    <property type="match status" value="1"/>
</dbReference>
<dbReference type="CDD" id="cd01647">
    <property type="entry name" value="RT_LTR"/>
    <property type="match status" value="1"/>
</dbReference>
<evidence type="ECO:0000313" key="10">
    <source>
        <dbReference type="EMBL" id="KMQ86587.1"/>
    </source>
</evidence>
<keyword evidence="11" id="KW-1185">Reference proteome</keyword>
<feature type="region of interest" description="Disordered" evidence="7">
    <location>
        <begin position="698"/>
        <end position="731"/>
    </location>
</feature>
<keyword evidence="6" id="KW-0511">Multifunctional enzyme</keyword>
<dbReference type="GO" id="GO:0004519">
    <property type="term" value="F:endonuclease activity"/>
    <property type="evidence" value="ECO:0007669"/>
    <property type="project" value="UniProtKB-KW"/>
</dbReference>
<dbReference type="InterPro" id="IPR041577">
    <property type="entry name" value="RT_RNaseH_2"/>
</dbReference>
<dbReference type="SUPFAM" id="SSF53098">
    <property type="entry name" value="Ribonuclease H-like"/>
    <property type="match status" value="1"/>
</dbReference>
<evidence type="ECO:0000259" key="9">
    <source>
        <dbReference type="PROSITE" id="PS50994"/>
    </source>
</evidence>
<evidence type="ECO:0000256" key="1">
    <source>
        <dbReference type="ARBA" id="ARBA00012493"/>
    </source>
</evidence>
<reference evidence="10 11" key="1">
    <citation type="submission" date="2015-04" db="EMBL/GenBank/DDBJ databases">
        <title>Lasius niger genome sequencing.</title>
        <authorList>
            <person name="Konorov E.A."/>
            <person name="Nikitin M.A."/>
            <person name="Kirill M.V."/>
            <person name="Chang P."/>
        </authorList>
    </citation>
    <scope>NUCLEOTIDE SEQUENCE [LARGE SCALE GENOMIC DNA]</scope>
    <source>
        <tissue evidence="10">Whole</tissue>
    </source>
</reference>
<dbReference type="AlphaFoldDB" id="A0A0J7K8D3"/>
<dbReference type="CDD" id="cd09274">
    <property type="entry name" value="RNase_HI_RT_Ty3"/>
    <property type="match status" value="1"/>
</dbReference>
<dbReference type="PaxDb" id="67767-A0A0J7K8D3"/>
<dbReference type="InterPro" id="IPR036397">
    <property type="entry name" value="RNaseH_sf"/>
</dbReference>
<keyword evidence="2" id="KW-0808">Transferase</keyword>
<evidence type="ECO:0000256" key="2">
    <source>
        <dbReference type="ARBA" id="ARBA00022695"/>
    </source>
</evidence>
<dbReference type="InterPro" id="IPR000477">
    <property type="entry name" value="RT_dom"/>
</dbReference>
<dbReference type="InterPro" id="IPR001584">
    <property type="entry name" value="Integrase_cat-core"/>
</dbReference>
<dbReference type="FunFam" id="3.30.420.10:FF:000032">
    <property type="entry name" value="Retrovirus-related Pol polyprotein from transposon 297-like Protein"/>
    <property type="match status" value="1"/>
</dbReference>
<accession>A0A0J7K8D3</accession>
<dbReference type="GO" id="GO:0042575">
    <property type="term" value="C:DNA polymerase complex"/>
    <property type="evidence" value="ECO:0007669"/>
    <property type="project" value="UniProtKB-ARBA"/>
</dbReference>
<dbReference type="GO" id="GO:0015074">
    <property type="term" value="P:DNA integration"/>
    <property type="evidence" value="ECO:0007669"/>
    <property type="project" value="InterPro"/>
</dbReference>
<dbReference type="Gene3D" id="1.10.340.70">
    <property type="match status" value="1"/>
</dbReference>
<gene>
    <name evidence="10" type="ORF">RF55_14387</name>
</gene>
<evidence type="ECO:0000256" key="6">
    <source>
        <dbReference type="ARBA" id="ARBA00023268"/>
    </source>
</evidence>
<dbReference type="PANTHER" id="PTHR37984:SF5">
    <property type="entry name" value="PROTEIN NYNRIN-LIKE"/>
    <property type="match status" value="1"/>
</dbReference>
<dbReference type="SUPFAM" id="SSF56672">
    <property type="entry name" value="DNA/RNA polymerases"/>
    <property type="match status" value="1"/>
</dbReference>
<dbReference type="Gene3D" id="3.30.70.270">
    <property type="match status" value="2"/>
</dbReference>
<keyword evidence="4" id="KW-0255">Endonuclease</keyword>
<dbReference type="PANTHER" id="PTHR37984">
    <property type="entry name" value="PROTEIN CBG26694"/>
    <property type="match status" value="1"/>
</dbReference>
<name>A0A0J7K8D3_LASNI</name>
<keyword evidence="2" id="KW-0548">Nucleotidyltransferase</keyword>
<dbReference type="Pfam" id="PF00665">
    <property type="entry name" value="rve"/>
    <property type="match status" value="1"/>
</dbReference>
<dbReference type="InterPro" id="IPR043128">
    <property type="entry name" value="Rev_trsase/Diguanyl_cyclase"/>
</dbReference>
<feature type="compositionally biased region" description="Basic residues" evidence="7">
    <location>
        <begin position="720"/>
        <end position="731"/>
    </location>
</feature>
<dbReference type="EMBL" id="LBMM01011855">
    <property type="protein sequence ID" value="KMQ86587.1"/>
    <property type="molecule type" value="Genomic_DNA"/>
</dbReference>
<dbReference type="FunFam" id="3.30.70.270:FF:000003">
    <property type="entry name" value="Transposon Ty3-G Gag-Pol polyprotein"/>
    <property type="match status" value="1"/>
</dbReference>
<dbReference type="PROSITE" id="PS50994">
    <property type="entry name" value="INTEGRASE"/>
    <property type="match status" value="1"/>
</dbReference>
<evidence type="ECO:0000256" key="7">
    <source>
        <dbReference type="SAM" id="MobiDB-lite"/>
    </source>
</evidence>
<dbReference type="InterPro" id="IPR012337">
    <property type="entry name" value="RNaseH-like_sf"/>
</dbReference>
<keyword evidence="4" id="KW-0378">Hydrolase</keyword>
<evidence type="ECO:0000256" key="5">
    <source>
        <dbReference type="ARBA" id="ARBA00022918"/>
    </source>
</evidence>
<evidence type="ECO:0000256" key="3">
    <source>
        <dbReference type="ARBA" id="ARBA00022722"/>
    </source>
</evidence>
<proteinExistence type="predicted"/>
<dbReference type="OrthoDB" id="422540at2759"/>
<dbReference type="EC" id="2.7.7.49" evidence="1"/>
<feature type="domain" description="Reverse transcriptase" evidence="8">
    <location>
        <begin position="1"/>
        <end position="80"/>
    </location>
</feature>
<dbReference type="InterPro" id="IPR043502">
    <property type="entry name" value="DNA/RNA_pol_sf"/>
</dbReference>
<dbReference type="GO" id="GO:0003676">
    <property type="term" value="F:nucleic acid binding"/>
    <property type="evidence" value="ECO:0007669"/>
    <property type="project" value="InterPro"/>
</dbReference>
<dbReference type="Pfam" id="PF17921">
    <property type="entry name" value="Integrase_H2C2"/>
    <property type="match status" value="1"/>
</dbReference>
<feature type="compositionally biased region" description="Polar residues" evidence="7">
    <location>
        <begin position="708"/>
        <end position="719"/>
    </location>
</feature>
<dbReference type="Proteomes" id="UP000036403">
    <property type="component" value="Unassembled WGS sequence"/>
</dbReference>
<dbReference type="InterPro" id="IPR041588">
    <property type="entry name" value="Integrase_H2C2"/>
</dbReference>
<protein>
    <recommendedName>
        <fullName evidence="1">RNA-directed DNA polymerase</fullName>
        <ecNumber evidence="1">2.7.7.49</ecNumber>
    </recommendedName>
</protein>
<dbReference type="InterPro" id="IPR050951">
    <property type="entry name" value="Retrovirus_Pol_polyprotein"/>
</dbReference>
<feature type="domain" description="Integrase catalytic" evidence="9">
    <location>
        <begin position="423"/>
        <end position="593"/>
    </location>
</feature>
<organism evidence="10 11">
    <name type="scientific">Lasius niger</name>
    <name type="common">Black garden ant</name>
    <dbReference type="NCBI Taxonomy" id="67767"/>
    <lineage>
        <taxon>Eukaryota</taxon>
        <taxon>Metazoa</taxon>
        <taxon>Ecdysozoa</taxon>
        <taxon>Arthropoda</taxon>
        <taxon>Hexapoda</taxon>
        <taxon>Insecta</taxon>
        <taxon>Pterygota</taxon>
        <taxon>Neoptera</taxon>
        <taxon>Endopterygota</taxon>
        <taxon>Hymenoptera</taxon>
        <taxon>Apocrita</taxon>
        <taxon>Aculeata</taxon>
        <taxon>Formicoidea</taxon>
        <taxon>Formicidae</taxon>
        <taxon>Formicinae</taxon>
        <taxon>Lasius</taxon>
        <taxon>Lasius</taxon>
    </lineage>
</organism>
<comment type="caution">
    <text evidence="10">The sequence shown here is derived from an EMBL/GenBank/DDBJ whole genome shotgun (WGS) entry which is preliminary data.</text>
</comment>
<dbReference type="Pfam" id="PF00078">
    <property type="entry name" value="RVT_1"/>
    <property type="match status" value="1"/>
</dbReference>
<keyword evidence="3" id="KW-0540">Nuclease</keyword>
<dbReference type="Pfam" id="PF17919">
    <property type="entry name" value="RT_RNaseH_2"/>
    <property type="match status" value="1"/>
</dbReference>
<evidence type="ECO:0000259" key="8">
    <source>
        <dbReference type="PROSITE" id="PS50878"/>
    </source>
</evidence>
<dbReference type="FunFam" id="3.30.70.270:FF:000020">
    <property type="entry name" value="Transposon Tf2-6 polyprotein-like Protein"/>
    <property type="match status" value="1"/>
</dbReference>
<sequence>MPFGLRNAAQTFQRFINEVLHNLEFCYAYIDDTLVASKTEEEHEEHLRRLFQRLSEYGLVINPTKCVFGEQQVKFLGYLVTTEGTKPLSEKVPAIQDFPKPTTVKQMRQFLGMLNFYRRFISGAAEDQAKLNDTLAGPKTKGKVPINWTTELEEAFTKAKNSLSRAALLAHPDPKGELAVTTDASDTAIGAVIQQKTEKDWQPLAFMSKKLSPTQRKYSPYDRELLAIYTAVKYYRHLLEGRKFTIYTDHKPLIYAFRQDPLRSSPRQTRHLEFIGQFSTDIRHISGKDNIVADTLSRVEGIQKAIDFKELAESQEEDEELQQLQQSDTALKFKKIPIPGTNVTLYCDTETPIPRPFVTKPFRKKVFNSLHGLSHPGVKATAKLVMQRYVWPGIQKECRIWAQTCIQCQKAKITRHNKTPPGIFQVPTRRFEHIHIDIVGPLPTSKGCKYCLTIIDRYTRWPEAIPLPDITAETIATNIFSAWITRFGIPLRITTDQGRQFESNLFKRLTQLTGSKHIRTTAYHPAANGMVERFHRQLKTAIKCHQTESWVEILPVVLMGIRTAWKEDLQATTAELVFGEPLKLPGQFLQQQEDTEQMEDPGNILAKLKKALESMRPQVKRHGQAATFIFQDLKTASHVFLRKELMGGSLQPPYEGPYKVVRRDEKTITILRNNKESKVSIDRVKSVYVLNEENTAMEPVRAKRSEQQDNPAEITTRSGKTSRKTIRFKPT</sequence>
<keyword evidence="5" id="KW-0695">RNA-directed DNA polymerase</keyword>
<dbReference type="STRING" id="67767.A0A0J7K8D3"/>
<dbReference type="GO" id="GO:0003964">
    <property type="term" value="F:RNA-directed DNA polymerase activity"/>
    <property type="evidence" value="ECO:0007669"/>
    <property type="project" value="UniProtKB-KW"/>
</dbReference>